<gene>
    <name evidence="1" type="primary">ybjI_1</name>
    <name evidence="1" type="ORF">NCTC11391_01505</name>
</gene>
<protein>
    <submittedName>
        <fullName evidence="1">Hydrolase (HAD superfamily)</fullName>
        <ecNumber evidence="1">3.1.3.-</ecNumber>
    </submittedName>
</protein>
<dbReference type="GO" id="GO:0016791">
    <property type="term" value="F:phosphatase activity"/>
    <property type="evidence" value="ECO:0007669"/>
    <property type="project" value="UniProtKB-ARBA"/>
</dbReference>
<name>A0A380JGD4_STRDO</name>
<dbReference type="InterPro" id="IPR023214">
    <property type="entry name" value="HAD_sf"/>
</dbReference>
<sequence length="143" mass="16476">MIKVIATDMDGTFLRDDKTFDEERFKRILSVLEKEVIKFVIASGNQYRQLRLNFPAYDGQFAYAAENGAHIISQGQTLFEHFIDRRTVLACLDFLQTNYPQSLHTVAGKESAYMLKDSDPELVSLLKHYLPKIELLENFAELP</sequence>
<accession>A0A380JGD4</accession>
<organism evidence="1 2">
    <name type="scientific">Streptococcus downei MFe28</name>
    <dbReference type="NCBI Taxonomy" id="764290"/>
    <lineage>
        <taxon>Bacteria</taxon>
        <taxon>Bacillati</taxon>
        <taxon>Bacillota</taxon>
        <taxon>Bacilli</taxon>
        <taxon>Lactobacillales</taxon>
        <taxon>Streptococcaceae</taxon>
        <taxon>Streptococcus</taxon>
    </lineage>
</organism>
<dbReference type="AlphaFoldDB" id="A0A380JGD4"/>
<dbReference type="GO" id="GO:0005829">
    <property type="term" value="C:cytosol"/>
    <property type="evidence" value="ECO:0007669"/>
    <property type="project" value="TreeGrafter"/>
</dbReference>
<dbReference type="Proteomes" id="UP000254082">
    <property type="component" value="Unassembled WGS sequence"/>
</dbReference>
<proteinExistence type="predicted"/>
<evidence type="ECO:0000313" key="2">
    <source>
        <dbReference type="Proteomes" id="UP000254082"/>
    </source>
</evidence>
<dbReference type="SUPFAM" id="SSF56784">
    <property type="entry name" value="HAD-like"/>
    <property type="match status" value="1"/>
</dbReference>
<dbReference type="EMBL" id="UHFA01000002">
    <property type="protein sequence ID" value="SUN36496.1"/>
    <property type="molecule type" value="Genomic_DNA"/>
</dbReference>
<keyword evidence="1" id="KW-0378">Hydrolase</keyword>
<dbReference type="EC" id="3.1.3.-" evidence="1"/>
<reference evidence="1 2" key="1">
    <citation type="submission" date="2018-06" db="EMBL/GenBank/DDBJ databases">
        <authorList>
            <consortium name="Pathogen Informatics"/>
            <person name="Doyle S."/>
        </authorList>
    </citation>
    <scope>NUCLEOTIDE SEQUENCE [LARGE SCALE GENOMIC DNA]</scope>
    <source>
        <strain evidence="2">NCTC 11391</strain>
    </source>
</reference>
<dbReference type="Pfam" id="PF08282">
    <property type="entry name" value="Hydrolase_3"/>
    <property type="match status" value="1"/>
</dbReference>
<dbReference type="PANTHER" id="PTHR10000">
    <property type="entry name" value="PHOSPHOSERINE PHOSPHATASE"/>
    <property type="match status" value="1"/>
</dbReference>
<keyword evidence="2" id="KW-1185">Reference proteome</keyword>
<dbReference type="Gene3D" id="3.40.50.1000">
    <property type="entry name" value="HAD superfamily/HAD-like"/>
    <property type="match status" value="1"/>
</dbReference>
<evidence type="ECO:0000313" key="1">
    <source>
        <dbReference type="EMBL" id="SUN36496.1"/>
    </source>
</evidence>
<dbReference type="Gene3D" id="3.30.1240.10">
    <property type="match status" value="1"/>
</dbReference>
<dbReference type="GO" id="GO:0000287">
    <property type="term" value="F:magnesium ion binding"/>
    <property type="evidence" value="ECO:0007669"/>
    <property type="project" value="TreeGrafter"/>
</dbReference>
<dbReference type="PANTHER" id="PTHR10000:SF53">
    <property type="entry name" value="5-AMINO-6-(5-PHOSPHO-D-RIBITYLAMINO)URACIL PHOSPHATASE YBJI-RELATED"/>
    <property type="match status" value="1"/>
</dbReference>
<dbReference type="InterPro" id="IPR036412">
    <property type="entry name" value="HAD-like_sf"/>
</dbReference>